<comment type="caution">
    <text evidence="1">The sequence shown here is derived from an EMBL/GenBank/DDBJ whole genome shotgun (WGS) entry which is preliminary data.</text>
</comment>
<dbReference type="InterPro" id="IPR015919">
    <property type="entry name" value="Cadherin-like_sf"/>
</dbReference>
<dbReference type="GO" id="GO:0005509">
    <property type="term" value="F:calcium ion binding"/>
    <property type="evidence" value="ECO:0007669"/>
    <property type="project" value="InterPro"/>
</dbReference>
<organism evidence="1 2">
    <name type="scientific">Brachionus calyciflorus</name>
    <dbReference type="NCBI Taxonomy" id="104777"/>
    <lineage>
        <taxon>Eukaryota</taxon>
        <taxon>Metazoa</taxon>
        <taxon>Spiralia</taxon>
        <taxon>Gnathifera</taxon>
        <taxon>Rotifera</taxon>
        <taxon>Eurotatoria</taxon>
        <taxon>Monogononta</taxon>
        <taxon>Pseudotrocha</taxon>
        <taxon>Ploima</taxon>
        <taxon>Brachionidae</taxon>
        <taxon>Brachionus</taxon>
    </lineage>
</organism>
<name>A0A814A8G7_9BILA</name>
<keyword evidence="2" id="KW-1185">Reference proteome</keyword>
<dbReference type="EMBL" id="CAJNOC010002081">
    <property type="protein sequence ID" value="CAF0911231.1"/>
    <property type="molecule type" value="Genomic_DNA"/>
</dbReference>
<gene>
    <name evidence="1" type="ORF">OXX778_LOCUS11913</name>
</gene>
<evidence type="ECO:0000313" key="1">
    <source>
        <dbReference type="EMBL" id="CAF0911231.1"/>
    </source>
</evidence>
<dbReference type="AlphaFoldDB" id="A0A814A8G7"/>
<accession>A0A814A8G7</accession>
<dbReference type="Proteomes" id="UP000663879">
    <property type="component" value="Unassembled WGS sequence"/>
</dbReference>
<proteinExistence type="predicted"/>
<dbReference type="GO" id="GO:0016020">
    <property type="term" value="C:membrane"/>
    <property type="evidence" value="ECO:0007669"/>
    <property type="project" value="InterPro"/>
</dbReference>
<dbReference type="SUPFAM" id="SSF49313">
    <property type="entry name" value="Cadherin-like"/>
    <property type="match status" value="1"/>
</dbReference>
<sequence length="102" mass="11538">MKNVYKLNVYAQDLGQLSCAISSDLSIYILNKNLNITSFSAHFYEFIAFENIDIGSKIGRFLIAYDHDSSNSQIISFSLDSNFQDDLPFRIESNGSIITVKK</sequence>
<protein>
    <submittedName>
        <fullName evidence="1">Uncharacterized protein</fullName>
    </submittedName>
</protein>
<dbReference type="OrthoDB" id="6252479at2759"/>
<reference evidence="1" key="1">
    <citation type="submission" date="2021-02" db="EMBL/GenBank/DDBJ databases">
        <authorList>
            <person name="Nowell W R."/>
        </authorList>
    </citation>
    <scope>NUCLEOTIDE SEQUENCE</scope>
    <source>
        <strain evidence="1">Ploen Becks lab</strain>
    </source>
</reference>
<dbReference type="CDD" id="cd11304">
    <property type="entry name" value="Cadherin_repeat"/>
    <property type="match status" value="1"/>
</dbReference>
<dbReference type="Gene3D" id="2.60.40.60">
    <property type="entry name" value="Cadherins"/>
    <property type="match status" value="1"/>
</dbReference>
<evidence type="ECO:0000313" key="2">
    <source>
        <dbReference type="Proteomes" id="UP000663879"/>
    </source>
</evidence>